<dbReference type="GO" id="GO:0016616">
    <property type="term" value="F:oxidoreductase activity, acting on the CH-OH group of donors, NAD or NADP as acceptor"/>
    <property type="evidence" value="ECO:0007669"/>
    <property type="project" value="InterPro"/>
</dbReference>
<dbReference type="RefSeq" id="WP_149402816.1">
    <property type="nucleotide sequence ID" value="NZ_BIXY01000054.1"/>
</dbReference>
<comment type="caution">
    <text evidence="5">The sequence shown here is derived from an EMBL/GenBank/DDBJ whole genome shotgun (WGS) entry which is preliminary data.</text>
</comment>
<sequence length="321" mass="34826">MKIVIPDDYQDAVRHLACFDKLAGHEVTIYNDTVRDIDTLVTRFQNADALVLIRERTPITEQLLARLPHLKLISQTGKGIAHIDLDACTRHGVAVAQGGGSSESTAELTWGLILAAMRHIPQEVARLKMGQWQYTLGYGLRGRTLGIFGYGRIGRIVAGYGKAFGMQVLVWGRAGSLERASADGFATAASKVDLFRSADVLSLHISLKPETQGIVTAADLAEMKPSALLVNTSRARLIEKDALVNALQAGRPGLAAVDVYEEEPLHDSPLLHMDNVVCTPHLGYVEKDSYELYFGSAFDLLLAYAAGHPQSIANPQSLAAR</sequence>
<dbReference type="InterPro" id="IPR050857">
    <property type="entry name" value="D-2-hydroxyacid_DH"/>
</dbReference>
<comment type="similarity">
    <text evidence="1">Belongs to the D-isomer specific 2-hydroxyacid dehydrogenase family.</text>
</comment>
<evidence type="ECO:0000313" key="5">
    <source>
        <dbReference type="EMBL" id="GCF09907.1"/>
    </source>
</evidence>
<evidence type="ECO:0000256" key="1">
    <source>
        <dbReference type="ARBA" id="ARBA00005854"/>
    </source>
</evidence>
<dbReference type="SUPFAM" id="SSF52283">
    <property type="entry name" value="Formate/glycerate dehydrogenase catalytic domain-like"/>
    <property type="match status" value="1"/>
</dbReference>
<evidence type="ECO:0000256" key="2">
    <source>
        <dbReference type="ARBA" id="ARBA00023002"/>
    </source>
</evidence>
<dbReference type="OrthoDB" id="9805416at2"/>
<proteinExistence type="inferred from homology"/>
<dbReference type="Gene3D" id="3.40.50.720">
    <property type="entry name" value="NAD(P)-binding Rossmann-like Domain"/>
    <property type="match status" value="2"/>
</dbReference>
<dbReference type="GO" id="GO:0051287">
    <property type="term" value="F:NAD binding"/>
    <property type="evidence" value="ECO:0007669"/>
    <property type="project" value="InterPro"/>
</dbReference>
<protein>
    <submittedName>
        <fullName evidence="5">Glyoxylate reductase</fullName>
    </submittedName>
</protein>
<dbReference type="SUPFAM" id="SSF51735">
    <property type="entry name" value="NAD(P)-binding Rossmann-fold domains"/>
    <property type="match status" value="1"/>
</dbReference>
<organism evidence="5 6">
    <name type="scientific">Dictyobacter arantiisoli</name>
    <dbReference type="NCBI Taxonomy" id="2014874"/>
    <lineage>
        <taxon>Bacteria</taxon>
        <taxon>Bacillati</taxon>
        <taxon>Chloroflexota</taxon>
        <taxon>Ktedonobacteria</taxon>
        <taxon>Ktedonobacterales</taxon>
        <taxon>Dictyobacteraceae</taxon>
        <taxon>Dictyobacter</taxon>
    </lineage>
</organism>
<dbReference type="AlphaFoldDB" id="A0A5A5TEZ5"/>
<dbReference type="EMBL" id="BIXY01000054">
    <property type="protein sequence ID" value="GCF09907.1"/>
    <property type="molecule type" value="Genomic_DNA"/>
</dbReference>
<dbReference type="CDD" id="cd12169">
    <property type="entry name" value="PGDH_like_1"/>
    <property type="match status" value="1"/>
</dbReference>
<gene>
    <name evidence="5" type="ORF">KDI_34710</name>
</gene>
<feature type="domain" description="D-isomer specific 2-hydroxyacid dehydrogenase NAD-binding" evidence="4">
    <location>
        <begin position="111"/>
        <end position="283"/>
    </location>
</feature>
<dbReference type="InterPro" id="IPR006140">
    <property type="entry name" value="D-isomer_DH_NAD-bd"/>
</dbReference>
<keyword evidence="6" id="KW-1185">Reference proteome</keyword>
<dbReference type="InterPro" id="IPR036291">
    <property type="entry name" value="NAD(P)-bd_dom_sf"/>
</dbReference>
<dbReference type="PANTHER" id="PTHR42789:SF1">
    <property type="entry name" value="D-ISOMER SPECIFIC 2-HYDROXYACID DEHYDROGENASE FAMILY PROTEIN (AFU_ORTHOLOGUE AFUA_6G10090)"/>
    <property type="match status" value="1"/>
</dbReference>
<dbReference type="Proteomes" id="UP000322530">
    <property type="component" value="Unassembled WGS sequence"/>
</dbReference>
<reference evidence="5 6" key="1">
    <citation type="submission" date="2019-01" db="EMBL/GenBank/DDBJ databases">
        <title>Draft genome sequence of Dictyobacter sp. Uno17.</title>
        <authorList>
            <person name="Wang C.M."/>
            <person name="Zheng Y."/>
            <person name="Sakai Y."/>
            <person name="Abe K."/>
            <person name="Yokota A."/>
            <person name="Yabe S."/>
        </authorList>
    </citation>
    <scope>NUCLEOTIDE SEQUENCE [LARGE SCALE GENOMIC DNA]</scope>
    <source>
        <strain evidence="5 6">Uno17</strain>
    </source>
</reference>
<evidence type="ECO:0000256" key="3">
    <source>
        <dbReference type="ARBA" id="ARBA00023027"/>
    </source>
</evidence>
<keyword evidence="2" id="KW-0560">Oxidoreductase</keyword>
<evidence type="ECO:0000313" key="6">
    <source>
        <dbReference type="Proteomes" id="UP000322530"/>
    </source>
</evidence>
<evidence type="ECO:0000259" key="4">
    <source>
        <dbReference type="Pfam" id="PF02826"/>
    </source>
</evidence>
<dbReference type="Pfam" id="PF02826">
    <property type="entry name" value="2-Hacid_dh_C"/>
    <property type="match status" value="1"/>
</dbReference>
<dbReference type="PANTHER" id="PTHR42789">
    <property type="entry name" value="D-ISOMER SPECIFIC 2-HYDROXYACID DEHYDROGENASE FAMILY PROTEIN (AFU_ORTHOLOGUE AFUA_6G10090)"/>
    <property type="match status" value="1"/>
</dbReference>
<accession>A0A5A5TEZ5</accession>
<name>A0A5A5TEZ5_9CHLR</name>
<keyword evidence="3" id="KW-0520">NAD</keyword>